<feature type="transmembrane region" description="Helical" evidence="1">
    <location>
        <begin position="83"/>
        <end position="105"/>
    </location>
</feature>
<name>A0ABQ1J3Z8_9SPHN</name>
<evidence type="ECO:0000313" key="3">
    <source>
        <dbReference type="Proteomes" id="UP000614261"/>
    </source>
</evidence>
<sequence>MTAGTPGQPPEDSLVDLVGKLARQGSHLAQEQLHLVQAELHETSNEVKAAVAASLAAVTVGVAGLGVLLMGIAYYVGDAVDNIALGTVIVGGVTLVVAAILYAGARRKLAATELKPRLTIETAQTIPAAATGSLTNTGA</sequence>
<evidence type="ECO:0000313" key="2">
    <source>
        <dbReference type="EMBL" id="GGB56865.1"/>
    </source>
</evidence>
<keyword evidence="3" id="KW-1185">Reference proteome</keyword>
<dbReference type="Pfam" id="PF07332">
    <property type="entry name" value="Phage_holin_3_6"/>
    <property type="match status" value="1"/>
</dbReference>
<keyword evidence="1" id="KW-1133">Transmembrane helix</keyword>
<evidence type="ECO:0000256" key="1">
    <source>
        <dbReference type="SAM" id="Phobius"/>
    </source>
</evidence>
<keyword evidence="1" id="KW-0812">Transmembrane</keyword>
<protein>
    <recommendedName>
        <fullName evidence="4">Phage holin family protein</fullName>
    </recommendedName>
</protein>
<reference evidence="3" key="1">
    <citation type="journal article" date="2019" name="Int. J. Syst. Evol. Microbiol.">
        <title>The Global Catalogue of Microorganisms (GCM) 10K type strain sequencing project: providing services to taxonomists for standard genome sequencing and annotation.</title>
        <authorList>
            <consortium name="The Broad Institute Genomics Platform"/>
            <consortium name="The Broad Institute Genome Sequencing Center for Infectious Disease"/>
            <person name="Wu L."/>
            <person name="Ma J."/>
        </authorList>
    </citation>
    <scope>NUCLEOTIDE SEQUENCE [LARGE SCALE GENOMIC DNA]</scope>
    <source>
        <strain evidence="3">CGMCC 1.12851</strain>
    </source>
</reference>
<keyword evidence="1" id="KW-0472">Membrane</keyword>
<feature type="transmembrane region" description="Helical" evidence="1">
    <location>
        <begin position="50"/>
        <end position="77"/>
    </location>
</feature>
<accession>A0ABQ1J3Z8</accession>
<comment type="caution">
    <text evidence="2">The sequence shown here is derived from an EMBL/GenBank/DDBJ whole genome shotgun (WGS) entry which is preliminary data.</text>
</comment>
<evidence type="ECO:0008006" key="4">
    <source>
        <dbReference type="Google" id="ProtNLM"/>
    </source>
</evidence>
<gene>
    <name evidence="2" type="ORF">GCM10010833_09500</name>
</gene>
<dbReference type="RefSeq" id="WP_188513257.1">
    <property type="nucleotide sequence ID" value="NZ_BMGD01000002.1"/>
</dbReference>
<organism evidence="2 3">
    <name type="scientific">Blastomonas aquatica</name>
    <dbReference type="NCBI Taxonomy" id="1510276"/>
    <lineage>
        <taxon>Bacteria</taxon>
        <taxon>Pseudomonadati</taxon>
        <taxon>Pseudomonadota</taxon>
        <taxon>Alphaproteobacteria</taxon>
        <taxon>Sphingomonadales</taxon>
        <taxon>Sphingomonadaceae</taxon>
        <taxon>Blastomonas</taxon>
    </lineage>
</organism>
<dbReference type="EMBL" id="BMGD01000002">
    <property type="protein sequence ID" value="GGB56865.1"/>
    <property type="molecule type" value="Genomic_DNA"/>
</dbReference>
<dbReference type="Proteomes" id="UP000614261">
    <property type="component" value="Unassembled WGS sequence"/>
</dbReference>
<proteinExistence type="predicted"/>
<dbReference type="InterPro" id="IPR009937">
    <property type="entry name" value="Phage_holin_3_6"/>
</dbReference>